<evidence type="ECO:0000313" key="4">
    <source>
        <dbReference type="Proteomes" id="UP000215902"/>
    </source>
</evidence>
<reference evidence="2 4" key="1">
    <citation type="submission" date="2017-06" db="EMBL/GenBank/DDBJ databases">
        <title>A platform for efficient transgenesis in Macrostomum lignano, a flatworm model organism for stem cell research.</title>
        <authorList>
            <person name="Berezikov E."/>
        </authorList>
    </citation>
    <scope>NUCLEOTIDE SEQUENCE [LARGE SCALE GENOMIC DNA]</scope>
    <source>
        <strain evidence="2">DV1</strain>
        <tissue evidence="2">Whole organism</tissue>
    </source>
</reference>
<evidence type="ECO:0000313" key="2">
    <source>
        <dbReference type="EMBL" id="PAA59665.1"/>
    </source>
</evidence>
<name>A0A267EDK8_9PLAT</name>
<accession>A0A267EDK8</accession>
<dbReference type="AlphaFoldDB" id="A0A267EDK8"/>
<feature type="compositionally biased region" description="Low complexity" evidence="1">
    <location>
        <begin position="159"/>
        <end position="174"/>
    </location>
</feature>
<feature type="compositionally biased region" description="Polar residues" evidence="1">
    <location>
        <begin position="184"/>
        <end position="193"/>
    </location>
</feature>
<gene>
    <name evidence="3" type="ORF">BOX15_Mlig001624g2</name>
    <name evidence="2" type="ORF">BOX15_Mlig001624g3</name>
</gene>
<comment type="caution">
    <text evidence="2">The sequence shown here is derived from an EMBL/GenBank/DDBJ whole genome shotgun (WGS) entry which is preliminary data.</text>
</comment>
<dbReference type="EMBL" id="NIVC01002242">
    <property type="protein sequence ID" value="PAA59665.1"/>
    <property type="molecule type" value="Genomic_DNA"/>
</dbReference>
<dbReference type="Proteomes" id="UP000215902">
    <property type="component" value="Unassembled WGS sequence"/>
</dbReference>
<feature type="region of interest" description="Disordered" evidence="1">
    <location>
        <begin position="83"/>
        <end position="126"/>
    </location>
</feature>
<feature type="non-terminal residue" evidence="2">
    <location>
        <position position="1"/>
    </location>
</feature>
<feature type="compositionally biased region" description="Basic and acidic residues" evidence="1">
    <location>
        <begin position="86"/>
        <end position="95"/>
    </location>
</feature>
<evidence type="ECO:0000256" key="1">
    <source>
        <dbReference type="SAM" id="MobiDB-lite"/>
    </source>
</evidence>
<dbReference type="EMBL" id="NIVC01002112">
    <property type="protein sequence ID" value="PAA60791.1"/>
    <property type="molecule type" value="Genomic_DNA"/>
</dbReference>
<organism evidence="2 4">
    <name type="scientific">Macrostomum lignano</name>
    <dbReference type="NCBI Taxonomy" id="282301"/>
    <lineage>
        <taxon>Eukaryota</taxon>
        <taxon>Metazoa</taxon>
        <taxon>Spiralia</taxon>
        <taxon>Lophotrochozoa</taxon>
        <taxon>Platyhelminthes</taxon>
        <taxon>Rhabditophora</taxon>
        <taxon>Macrostomorpha</taxon>
        <taxon>Macrostomida</taxon>
        <taxon>Macrostomidae</taxon>
        <taxon>Macrostomum</taxon>
    </lineage>
</organism>
<evidence type="ECO:0000313" key="3">
    <source>
        <dbReference type="EMBL" id="PAA60791.1"/>
    </source>
</evidence>
<feature type="compositionally biased region" description="Polar residues" evidence="1">
    <location>
        <begin position="201"/>
        <end position="227"/>
    </location>
</feature>
<proteinExistence type="predicted"/>
<sequence>TDYARRSECTCNLDNWEQQPGQMQVQSRSTRDDFSVAAMSLALLRLQGASRDWRTFSDSEDSNWSRRRRQLSRCRHRRRKQIQFGRFDKKIREPSEPLQGEPFRLKETNGKADDEARKQRWPGSAETPRWTYSLEVRIHRLEPESQTGRPRRTPSAPARGGCWRSGSGSSSTSPARRHARQRTLRQPPSQLLRSQLAPARNNYNLTPAISMTSGPDSDTTEKSSACSPSPTALCDRCSLAGCRRAPTWRQRRRDCRAAGDPSGFSTFQAAAMASPGAPAQHWSLGSRQLQQQQQHQIHLQRLYQQQQQQQIPNCWHACYSRAPQFGSGICGQTRLSQPTF</sequence>
<feature type="compositionally biased region" description="Basic and acidic residues" evidence="1">
    <location>
        <begin position="103"/>
        <end position="118"/>
    </location>
</feature>
<keyword evidence="4" id="KW-1185">Reference proteome</keyword>
<feature type="region of interest" description="Disordered" evidence="1">
    <location>
        <begin position="141"/>
        <end position="227"/>
    </location>
</feature>
<protein>
    <submittedName>
        <fullName evidence="2">Uncharacterized protein</fullName>
    </submittedName>
</protein>